<dbReference type="InterPro" id="IPR000878">
    <property type="entry name" value="4pyrrol_Mease"/>
</dbReference>
<feature type="domain" description="NTP pyrophosphohydrolase MazG-like" evidence="2">
    <location>
        <begin position="253"/>
        <end position="326"/>
    </location>
</feature>
<proteinExistence type="predicted"/>
<dbReference type="SUPFAM" id="SSF53790">
    <property type="entry name" value="Tetrapyrrole methylase"/>
    <property type="match status" value="1"/>
</dbReference>
<gene>
    <name evidence="3" type="ORF">SAMN04488134_11739</name>
</gene>
<evidence type="ECO:0000313" key="4">
    <source>
        <dbReference type="Proteomes" id="UP000199300"/>
    </source>
</evidence>
<dbReference type="CDD" id="cd11723">
    <property type="entry name" value="YabN_N_like"/>
    <property type="match status" value="1"/>
</dbReference>
<dbReference type="CDD" id="cd11529">
    <property type="entry name" value="NTP-PPase_MazG_Cterm"/>
    <property type="match status" value="1"/>
</dbReference>
<dbReference type="FunFam" id="1.10.287.1080:FF:000001">
    <property type="entry name" value="Nucleoside triphosphate pyrophosphohydrolase"/>
    <property type="match status" value="1"/>
</dbReference>
<dbReference type="Gene3D" id="3.40.1010.10">
    <property type="entry name" value="Cobalt-precorrin-4 Transmethylase, Domain 1"/>
    <property type="match status" value="1"/>
</dbReference>
<dbReference type="GO" id="GO:0047429">
    <property type="term" value="F:nucleoside triphosphate diphosphatase activity"/>
    <property type="evidence" value="ECO:0007669"/>
    <property type="project" value="InterPro"/>
</dbReference>
<feature type="domain" description="NTP pyrophosphohydrolase MazG-like" evidence="2">
    <location>
        <begin position="391"/>
        <end position="450"/>
    </location>
</feature>
<dbReference type="Proteomes" id="UP000199300">
    <property type="component" value="Unassembled WGS sequence"/>
</dbReference>
<dbReference type="NCBIfam" id="NF007113">
    <property type="entry name" value="PRK09562.1"/>
    <property type="match status" value="1"/>
</dbReference>
<evidence type="ECO:0000259" key="2">
    <source>
        <dbReference type="Pfam" id="PF03819"/>
    </source>
</evidence>
<dbReference type="InterPro" id="IPR035996">
    <property type="entry name" value="4pyrrol_Methylase_sf"/>
</dbReference>
<evidence type="ECO:0000259" key="1">
    <source>
        <dbReference type="Pfam" id="PF00590"/>
    </source>
</evidence>
<dbReference type="AlphaFoldDB" id="A0A1H8TLS5"/>
<dbReference type="GO" id="GO:0046047">
    <property type="term" value="P:TTP catabolic process"/>
    <property type="evidence" value="ECO:0007669"/>
    <property type="project" value="TreeGrafter"/>
</dbReference>
<dbReference type="FunFam" id="1.10.287.1080:FF:000003">
    <property type="entry name" value="Nucleoside triphosphate pyrophosphohydrolase"/>
    <property type="match status" value="1"/>
</dbReference>
<dbReference type="Gene3D" id="1.10.287.1080">
    <property type="entry name" value="MazG-like"/>
    <property type="match status" value="2"/>
</dbReference>
<dbReference type="InterPro" id="IPR004518">
    <property type="entry name" value="MazG-like_dom"/>
</dbReference>
<dbReference type="PANTHER" id="PTHR30522">
    <property type="entry name" value="NUCLEOSIDE TRIPHOSPHATE PYROPHOSPHOHYDROLASE"/>
    <property type="match status" value="1"/>
</dbReference>
<organism evidence="3 4">
    <name type="scientific">Amphibacillus marinus</name>
    <dbReference type="NCBI Taxonomy" id="872970"/>
    <lineage>
        <taxon>Bacteria</taxon>
        <taxon>Bacillati</taxon>
        <taxon>Bacillota</taxon>
        <taxon>Bacilli</taxon>
        <taxon>Bacillales</taxon>
        <taxon>Bacillaceae</taxon>
        <taxon>Amphibacillus</taxon>
    </lineage>
</organism>
<dbReference type="EMBL" id="FODJ01000017">
    <property type="protein sequence ID" value="SEO92019.1"/>
    <property type="molecule type" value="Genomic_DNA"/>
</dbReference>
<dbReference type="SUPFAM" id="SSF101386">
    <property type="entry name" value="all-alpha NTP pyrophosphatases"/>
    <property type="match status" value="2"/>
</dbReference>
<dbReference type="GO" id="GO:0046052">
    <property type="term" value="P:UTP catabolic process"/>
    <property type="evidence" value="ECO:0007669"/>
    <property type="project" value="TreeGrafter"/>
</dbReference>
<name>A0A1H8TLS5_9BACI</name>
<dbReference type="GO" id="GO:0032259">
    <property type="term" value="P:methylation"/>
    <property type="evidence" value="ECO:0007669"/>
    <property type="project" value="UniProtKB-KW"/>
</dbReference>
<evidence type="ECO:0000313" key="3">
    <source>
        <dbReference type="EMBL" id="SEO92019.1"/>
    </source>
</evidence>
<dbReference type="InterPro" id="IPR048011">
    <property type="entry name" value="NTP-PPase_MazG-like_C"/>
</dbReference>
<dbReference type="InterPro" id="IPR014777">
    <property type="entry name" value="4pyrrole_Mease_sub1"/>
</dbReference>
<keyword evidence="3" id="KW-0489">Methyltransferase</keyword>
<sequence length="487" mass="55751">MLSRINIIGLGAGDLEQLSLGVYRKITNLTVPLFVRTADHPVLAILRDEGVHYRSFDYVYQSATDFETVYQTIVQQLKLEAAKFNEIVYAVPGHPMLAERTVQLLLEQEEIEVHILGGQSYLDDLFTALKIDPIEGFQFFDATSFDRNQVNYTNHLVFCQVYDQMIASEVKLTLLEDLPPEHLVTVVEAAGSEAELIKTIPLFELDQTVRLSNLTSLYIPPTSKAVLAHQFSYLREIIATLRGPKGCPWDQKQTHESLRPYLVEEAYELIDAINQEDDNAITEELGDVLLHVMLHSQIGEDQGYFTIDDVIRTLSEKLIRRHPHVFNNTIVSGIEEVISNWQAIKAEEKGLVKTNSLLDRVPESSSTLVKAEGLQKEAAKVGFDWDNPNDIWAKVHEEIREVQTAIQDENQWEIEAEFGDLIFAIVNLARYYKINSDLALNRMNAKFTKRFHFIEQVVRARELNISELSLQQLDKFWEMSKQDEEND</sequence>
<dbReference type="GO" id="GO:0008168">
    <property type="term" value="F:methyltransferase activity"/>
    <property type="evidence" value="ECO:0007669"/>
    <property type="project" value="UniProtKB-KW"/>
</dbReference>
<dbReference type="PANTHER" id="PTHR30522:SF0">
    <property type="entry name" value="NUCLEOSIDE TRIPHOSPHATE PYROPHOSPHOHYDROLASE"/>
    <property type="match status" value="1"/>
</dbReference>
<dbReference type="Pfam" id="PF03819">
    <property type="entry name" value="MazG"/>
    <property type="match status" value="2"/>
</dbReference>
<dbReference type="CDD" id="cd11528">
    <property type="entry name" value="NTP-PPase_MazG_Nterm"/>
    <property type="match status" value="1"/>
</dbReference>
<dbReference type="NCBIfam" id="TIGR00444">
    <property type="entry name" value="mazG"/>
    <property type="match status" value="1"/>
</dbReference>
<dbReference type="STRING" id="872970.SAMN04488134_11739"/>
<dbReference type="InterPro" id="IPR035013">
    <property type="entry name" value="YabN_N"/>
</dbReference>
<accession>A0A1H8TLS5</accession>
<keyword evidence="4" id="KW-1185">Reference proteome</keyword>
<dbReference type="GO" id="GO:0046061">
    <property type="term" value="P:dATP catabolic process"/>
    <property type="evidence" value="ECO:0007669"/>
    <property type="project" value="TreeGrafter"/>
</dbReference>
<dbReference type="PIRSF" id="PIRSF002845">
    <property type="entry name" value="Ttrprl_mtas_MazG"/>
    <property type="match status" value="1"/>
</dbReference>
<dbReference type="InterPro" id="IPR024180">
    <property type="entry name" value="Tetrapyrrole_Mease/MazG_pred"/>
</dbReference>
<dbReference type="RefSeq" id="WP_091500295.1">
    <property type="nucleotide sequence ID" value="NZ_FODJ01000017.1"/>
</dbReference>
<feature type="domain" description="Tetrapyrrole methylase" evidence="1">
    <location>
        <begin position="5"/>
        <end position="205"/>
    </location>
</feature>
<protein>
    <submittedName>
        <fullName evidence="3">Tetrapyrrole methylase family protein / MazG family protein</fullName>
    </submittedName>
</protein>
<dbReference type="GO" id="GO:0006950">
    <property type="term" value="P:response to stress"/>
    <property type="evidence" value="ECO:0007669"/>
    <property type="project" value="UniProtKB-ARBA"/>
</dbReference>
<dbReference type="GO" id="GO:0006203">
    <property type="term" value="P:dGTP catabolic process"/>
    <property type="evidence" value="ECO:0007669"/>
    <property type="project" value="TreeGrafter"/>
</dbReference>
<dbReference type="InterPro" id="IPR048015">
    <property type="entry name" value="NTP-PPase_MazG-like_N"/>
</dbReference>
<reference evidence="3 4" key="1">
    <citation type="submission" date="2016-10" db="EMBL/GenBank/DDBJ databases">
        <authorList>
            <person name="de Groot N.N."/>
        </authorList>
    </citation>
    <scope>NUCLEOTIDE SEQUENCE [LARGE SCALE GENOMIC DNA]</scope>
    <source>
        <strain evidence="3 4">CGMCC 1.10434</strain>
    </source>
</reference>
<dbReference type="Pfam" id="PF00590">
    <property type="entry name" value="TP_methylase"/>
    <property type="match status" value="1"/>
</dbReference>
<dbReference type="OrthoDB" id="9808939at2"/>
<dbReference type="InterPro" id="IPR011551">
    <property type="entry name" value="NTP_PyrPHydrolase_MazG"/>
</dbReference>
<dbReference type="GO" id="GO:0046081">
    <property type="term" value="P:dUTP catabolic process"/>
    <property type="evidence" value="ECO:0007669"/>
    <property type="project" value="TreeGrafter"/>
</dbReference>
<keyword evidence="3" id="KW-0808">Transferase</keyword>
<dbReference type="GO" id="GO:0046076">
    <property type="term" value="P:dTTP catabolic process"/>
    <property type="evidence" value="ECO:0007669"/>
    <property type="project" value="TreeGrafter"/>
</dbReference>